<dbReference type="RefSeq" id="WP_207931957.1">
    <property type="nucleotide sequence ID" value="NZ_CP062222.1"/>
</dbReference>
<evidence type="ECO:0000256" key="1">
    <source>
        <dbReference type="ARBA" id="ARBA00009981"/>
    </source>
</evidence>
<accession>A0A975C6W1</accession>
<organism evidence="3 4">
    <name type="scientific">Brevundimonas goettingensis</name>
    <dbReference type="NCBI Taxonomy" id="2774190"/>
    <lineage>
        <taxon>Bacteria</taxon>
        <taxon>Pseudomonadati</taxon>
        <taxon>Pseudomonadota</taxon>
        <taxon>Alphaproteobacteria</taxon>
        <taxon>Caulobacterales</taxon>
        <taxon>Caulobacteraceae</taxon>
        <taxon>Brevundimonas</taxon>
    </lineage>
</organism>
<name>A0A975C6W1_9CAUL</name>
<dbReference type="InterPro" id="IPR036165">
    <property type="entry name" value="YefM-like_sf"/>
</dbReference>
<dbReference type="PANTHER" id="PTHR35377:SF7">
    <property type="entry name" value="SSL1004 PROTEIN"/>
    <property type="match status" value="1"/>
</dbReference>
<dbReference type="EMBL" id="CP062222">
    <property type="protein sequence ID" value="QTC92677.1"/>
    <property type="molecule type" value="Genomic_DNA"/>
</dbReference>
<sequence length="88" mass="9797">MATNSSMQVGVLEARNRFSELVRRVASGATVTVTRHGQPIARLVPAAPEVTEGEVEALMADARALRSTAAFKTNWRENRRDRDEGRRF</sequence>
<dbReference type="Gene3D" id="3.40.1620.10">
    <property type="entry name" value="YefM-like domain"/>
    <property type="match status" value="1"/>
</dbReference>
<comment type="function">
    <text evidence="2">Antitoxin component of a type II toxin-antitoxin (TA) system.</text>
</comment>
<evidence type="ECO:0000313" key="4">
    <source>
        <dbReference type="Proteomes" id="UP000663918"/>
    </source>
</evidence>
<dbReference type="PANTHER" id="PTHR35377">
    <property type="entry name" value="ANTITOXIN VAPB49-RELATED-RELATED"/>
    <property type="match status" value="1"/>
</dbReference>
<evidence type="ECO:0000313" key="3">
    <source>
        <dbReference type="EMBL" id="QTC92677.1"/>
    </source>
</evidence>
<dbReference type="NCBIfam" id="TIGR01552">
    <property type="entry name" value="phd_fam"/>
    <property type="match status" value="1"/>
</dbReference>
<dbReference type="KEGG" id="bgoe:IFJ75_07395"/>
<comment type="similarity">
    <text evidence="1 2">Belongs to the phD/YefM antitoxin family.</text>
</comment>
<evidence type="ECO:0000256" key="2">
    <source>
        <dbReference type="RuleBase" id="RU362080"/>
    </source>
</evidence>
<reference evidence="3" key="1">
    <citation type="submission" date="2020-09" db="EMBL/GenBank/DDBJ databases">
        <title>Brevundimonas sp. LVF2 isolated from a puddle in Goettingen, Germany.</title>
        <authorList>
            <person name="Friedrich I."/>
            <person name="Klassen A."/>
            <person name="Hannes N."/>
            <person name="Schneider D."/>
            <person name="Hertel R."/>
            <person name="Daniel R."/>
        </authorList>
    </citation>
    <scope>NUCLEOTIDE SEQUENCE</scope>
    <source>
        <strain evidence="3">LVF2</strain>
    </source>
</reference>
<dbReference type="InterPro" id="IPR051416">
    <property type="entry name" value="phD-YefM_TA_antitoxins"/>
</dbReference>
<keyword evidence="4" id="KW-1185">Reference proteome</keyword>
<dbReference type="Proteomes" id="UP000663918">
    <property type="component" value="Chromosome"/>
</dbReference>
<dbReference type="InterPro" id="IPR006442">
    <property type="entry name" value="Antitoxin_Phd/YefM"/>
</dbReference>
<proteinExistence type="inferred from homology"/>
<dbReference type="SUPFAM" id="SSF143120">
    <property type="entry name" value="YefM-like"/>
    <property type="match status" value="1"/>
</dbReference>
<gene>
    <name evidence="3" type="ORF">IFJ75_07395</name>
</gene>
<dbReference type="AlphaFoldDB" id="A0A975C6W1"/>
<dbReference type="Pfam" id="PF02604">
    <property type="entry name" value="PhdYeFM_antitox"/>
    <property type="match status" value="1"/>
</dbReference>
<protein>
    <recommendedName>
        <fullName evidence="2">Antitoxin</fullName>
    </recommendedName>
</protein>